<dbReference type="InterPro" id="IPR012349">
    <property type="entry name" value="Split_barrel_FMN-bd"/>
</dbReference>
<accession>A0A3N4YIC0</accession>
<gene>
    <name evidence="2" type="ORF">EDD34_1108</name>
</gene>
<comment type="caution">
    <text evidence="2">The sequence shown here is derived from an EMBL/GenBank/DDBJ whole genome shotgun (WGS) entry which is preliminary data.</text>
</comment>
<sequence length="156" mass="17334">MTNTSDDGSTTLERLSAEECHMLLPTVPIGRIVFTENALPAIQPVSFVLNGPDIVFRTRRGSKLVAAAHQAIVAFEVDDYDPDLRTGWSVVLVGRASVVHDENELTHLRSLPLEPWATGDRPHFVKVEPNMIHGRRLRRTSPEPPVEAVRPADLTR</sequence>
<protein>
    <submittedName>
        <fullName evidence="2">Pyridoxamine 5'-phosphate oxidase-like protein</fullName>
    </submittedName>
</protein>
<name>A0A3N4YIC0_9MICO</name>
<dbReference type="EMBL" id="RKQZ01000001">
    <property type="protein sequence ID" value="RPF20513.1"/>
    <property type="molecule type" value="Genomic_DNA"/>
</dbReference>
<feature type="region of interest" description="Disordered" evidence="1">
    <location>
        <begin position="135"/>
        <end position="156"/>
    </location>
</feature>
<evidence type="ECO:0000313" key="3">
    <source>
        <dbReference type="Proteomes" id="UP000280501"/>
    </source>
</evidence>
<keyword evidence="3" id="KW-1185">Reference proteome</keyword>
<dbReference type="RefSeq" id="WP_211341500.1">
    <property type="nucleotide sequence ID" value="NZ_RKQZ01000001.1"/>
</dbReference>
<dbReference type="Pfam" id="PF12900">
    <property type="entry name" value="Pyridox_ox_2"/>
    <property type="match status" value="1"/>
</dbReference>
<organism evidence="2 3">
    <name type="scientific">Myceligenerans xiligouense</name>
    <dbReference type="NCBI Taxonomy" id="253184"/>
    <lineage>
        <taxon>Bacteria</taxon>
        <taxon>Bacillati</taxon>
        <taxon>Actinomycetota</taxon>
        <taxon>Actinomycetes</taxon>
        <taxon>Micrococcales</taxon>
        <taxon>Promicromonosporaceae</taxon>
        <taxon>Myceligenerans</taxon>
    </lineage>
</organism>
<dbReference type="SUPFAM" id="SSF50475">
    <property type="entry name" value="FMN-binding split barrel"/>
    <property type="match status" value="1"/>
</dbReference>
<dbReference type="AlphaFoldDB" id="A0A3N4YIC0"/>
<dbReference type="InterPro" id="IPR024747">
    <property type="entry name" value="Pyridox_Oxase-rel"/>
</dbReference>
<evidence type="ECO:0000313" key="2">
    <source>
        <dbReference type="EMBL" id="RPF20513.1"/>
    </source>
</evidence>
<evidence type="ECO:0000256" key="1">
    <source>
        <dbReference type="SAM" id="MobiDB-lite"/>
    </source>
</evidence>
<dbReference type="Proteomes" id="UP000280501">
    <property type="component" value="Unassembled WGS sequence"/>
</dbReference>
<proteinExistence type="predicted"/>
<dbReference type="Gene3D" id="2.30.110.10">
    <property type="entry name" value="Electron Transport, Fmn-binding Protein, Chain A"/>
    <property type="match status" value="1"/>
</dbReference>
<reference evidence="2 3" key="1">
    <citation type="submission" date="2018-11" db="EMBL/GenBank/DDBJ databases">
        <title>Sequencing the genomes of 1000 actinobacteria strains.</title>
        <authorList>
            <person name="Klenk H.-P."/>
        </authorList>
    </citation>
    <scope>NUCLEOTIDE SEQUENCE [LARGE SCALE GENOMIC DNA]</scope>
    <source>
        <strain evidence="2 3">DSM 15700</strain>
    </source>
</reference>